<dbReference type="Proteomes" id="UP000444960">
    <property type="component" value="Unassembled WGS sequence"/>
</dbReference>
<dbReference type="Pfam" id="PF12802">
    <property type="entry name" value="MarR_2"/>
    <property type="match status" value="1"/>
</dbReference>
<feature type="domain" description="HTH marR-type" evidence="2">
    <location>
        <begin position="32"/>
        <end position="134"/>
    </location>
</feature>
<dbReference type="SUPFAM" id="SSF46785">
    <property type="entry name" value="Winged helix' DNA-binding domain"/>
    <property type="match status" value="1"/>
</dbReference>
<dbReference type="PANTHER" id="PTHR33164:SF106">
    <property type="entry name" value="TRANSCRIPTIONAL REGULATORY PROTEIN"/>
    <property type="match status" value="1"/>
</dbReference>
<comment type="caution">
    <text evidence="3">The sequence shown here is derived from an EMBL/GenBank/DDBJ whole genome shotgun (WGS) entry which is preliminary data.</text>
</comment>
<dbReference type="InterPro" id="IPR000835">
    <property type="entry name" value="HTH_MarR-typ"/>
</dbReference>
<dbReference type="AlphaFoldDB" id="A0A7I9V3W7"/>
<dbReference type="PANTHER" id="PTHR33164">
    <property type="entry name" value="TRANSCRIPTIONAL REGULATOR, MARR FAMILY"/>
    <property type="match status" value="1"/>
</dbReference>
<evidence type="ECO:0000256" key="1">
    <source>
        <dbReference type="SAM" id="MobiDB-lite"/>
    </source>
</evidence>
<evidence type="ECO:0000313" key="4">
    <source>
        <dbReference type="Proteomes" id="UP000444960"/>
    </source>
</evidence>
<dbReference type="EMBL" id="BJOV01000002">
    <property type="protein sequence ID" value="GEE00119.1"/>
    <property type="molecule type" value="Genomic_DNA"/>
</dbReference>
<organism evidence="3 4">
    <name type="scientific">Gordonia spumicola</name>
    <dbReference type="NCBI Taxonomy" id="589161"/>
    <lineage>
        <taxon>Bacteria</taxon>
        <taxon>Bacillati</taxon>
        <taxon>Actinomycetota</taxon>
        <taxon>Actinomycetes</taxon>
        <taxon>Mycobacteriales</taxon>
        <taxon>Gordoniaceae</taxon>
        <taxon>Gordonia</taxon>
    </lineage>
</organism>
<dbReference type="GO" id="GO:0003700">
    <property type="term" value="F:DNA-binding transcription factor activity"/>
    <property type="evidence" value="ECO:0007669"/>
    <property type="project" value="InterPro"/>
</dbReference>
<dbReference type="Gene3D" id="1.10.10.10">
    <property type="entry name" value="Winged helix-like DNA-binding domain superfamily/Winged helix DNA-binding domain"/>
    <property type="match status" value="1"/>
</dbReference>
<dbReference type="InterPro" id="IPR039422">
    <property type="entry name" value="MarR/SlyA-like"/>
</dbReference>
<proteinExistence type="predicted"/>
<reference evidence="4" key="1">
    <citation type="submission" date="2019-06" db="EMBL/GenBank/DDBJ databases">
        <title>Gordonia isolated from sludge of a wastewater treatment plant.</title>
        <authorList>
            <person name="Tamura T."/>
            <person name="Aoyama K."/>
            <person name="Kang Y."/>
            <person name="Saito S."/>
            <person name="Akiyama N."/>
            <person name="Yazawa K."/>
            <person name="Gonoi T."/>
            <person name="Mikami Y."/>
        </authorList>
    </citation>
    <scope>NUCLEOTIDE SEQUENCE [LARGE SCALE GENOMIC DNA]</scope>
    <source>
        <strain evidence="4">NBRC 107696</strain>
    </source>
</reference>
<sequence length="184" mass="19990">MSDVGDGAQWEGLADRLRVYGATYREFSRQFAAWLGLHSTDAEALLEILAAEEGGGVMTPARLSERIGKSNPATTAVINRLERAGHVVRTKENDDRRVVTLRSAPDVQALADEFFAPLGRDVGGLIVRYPASDIARFEGFLDELLGVMRVRLAAERPDPTAPSPVTGMRSRGSERAGQKPNSAR</sequence>
<feature type="region of interest" description="Disordered" evidence="1">
    <location>
        <begin position="156"/>
        <end position="184"/>
    </location>
</feature>
<dbReference type="RefSeq" id="WP_161894058.1">
    <property type="nucleotide sequence ID" value="NZ_BJOV01000002.1"/>
</dbReference>
<gene>
    <name evidence="3" type="ORF">nbrc107696_05650</name>
</gene>
<protein>
    <recommendedName>
        <fullName evidence="2">HTH marR-type domain-containing protein</fullName>
    </recommendedName>
</protein>
<dbReference type="InterPro" id="IPR036388">
    <property type="entry name" value="WH-like_DNA-bd_sf"/>
</dbReference>
<dbReference type="InterPro" id="IPR036390">
    <property type="entry name" value="WH_DNA-bd_sf"/>
</dbReference>
<accession>A0A7I9V3W7</accession>
<evidence type="ECO:0000259" key="2">
    <source>
        <dbReference type="SMART" id="SM00347"/>
    </source>
</evidence>
<dbReference type="GO" id="GO:0006950">
    <property type="term" value="P:response to stress"/>
    <property type="evidence" value="ECO:0007669"/>
    <property type="project" value="TreeGrafter"/>
</dbReference>
<dbReference type="OrthoDB" id="3528579at2"/>
<keyword evidence="4" id="KW-1185">Reference proteome</keyword>
<name>A0A7I9V3W7_9ACTN</name>
<dbReference type="SMART" id="SM00347">
    <property type="entry name" value="HTH_MARR"/>
    <property type="match status" value="1"/>
</dbReference>
<evidence type="ECO:0000313" key="3">
    <source>
        <dbReference type="EMBL" id="GEE00119.1"/>
    </source>
</evidence>